<evidence type="ECO:0000313" key="3">
    <source>
        <dbReference type="Proteomes" id="UP000028483"/>
    </source>
</evidence>
<dbReference type="HOGENOM" id="CLU_626590_0_0_6"/>
<dbReference type="EMBL" id="CBSX010000165">
    <property type="protein sequence ID" value="CDH06821.1"/>
    <property type="molecule type" value="Genomic_DNA"/>
</dbReference>
<dbReference type="Proteomes" id="UP000028483">
    <property type="component" value="Unassembled WGS sequence"/>
</dbReference>
<organism evidence="2 3">
    <name type="scientific">Xenorhabdus bovienii str. oregonense</name>
    <dbReference type="NCBI Taxonomy" id="1398202"/>
    <lineage>
        <taxon>Bacteria</taxon>
        <taxon>Pseudomonadati</taxon>
        <taxon>Pseudomonadota</taxon>
        <taxon>Gammaproteobacteria</taxon>
        <taxon>Enterobacterales</taxon>
        <taxon>Morganellaceae</taxon>
        <taxon>Xenorhabdus</taxon>
    </lineage>
</organism>
<comment type="caution">
    <text evidence="2">The sequence shown here is derived from an EMBL/GenBank/DDBJ whole genome shotgun (WGS) entry which is preliminary data.</text>
</comment>
<dbReference type="AlphaFoldDB" id="A0A077PAU4"/>
<evidence type="ECO:0000259" key="1">
    <source>
        <dbReference type="Pfam" id="PF20215"/>
    </source>
</evidence>
<feature type="domain" description="DUF6575" evidence="1">
    <location>
        <begin position="4"/>
        <end position="224"/>
    </location>
</feature>
<dbReference type="InterPro" id="IPR046482">
    <property type="entry name" value="DUF6575"/>
</dbReference>
<sequence>MSAVFLGDTHLGSLFMKNIYEYFEEPRFFSVYNEVGSLFIVYWIGDDDDYDKWLVIPISKERLEYLERKKIDIYASLVYQEQKYYYQVNRNYDDSVESVFLRLESKDIVTAIKMPKPQLYISGVTPVLDTGKLGKPVEFSTHEIHIEKSSNSTQPLVLSGVSKVFDIFNEFYNSILKSLDEKDVMMPVSGRPGSFALSFQADKMEGIEPLLKELNTVILHHGDIASFVRQRNIDVQILTGLFQSVIETSSNLELKSNSTDDLILMIRKTDAEFYIKTLAKLASEFVGGYQVPQANIITKVFEIVNLKWQDKRLNLQSTGLDDRHILYYIHAAKVLGFISNSGTVTALGQQLAEASQDRRLRIAARSFESSHCGWAWVTWSGANNINGIDPKTAEEFLLDKCLSLSMKTINRRASTLSQWCEALQPHYCEL</sequence>
<evidence type="ECO:0000313" key="2">
    <source>
        <dbReference type="EMBL" id="CDH06821.1"/>
    </source>
</evidence>
<name>A0A077PAU4_XENBV</name>
<proteinExistence type="predicted"/>
<accession>A0A077PAU4</accession>
<gene>
    <name evidence="2" type="ORF">XBO1_2470001</name>
</gene>
<reference evidence="2" key="1">
    <citation type="submission" date="2013-07" db="EMBL/GenBank/DDBJ databases">
        <title>Sub-species coevolution in mutualistic symbiosis.</title>
        <authorList>
            <person name="Murfin K."/>
            <person name="Klassen J."/>
            <person name="Lee M."/>
            <person name="Forst S."/>
            <person name="Stock P."/>
            <person name="Goodrich-Blair H."/>
        </authorList>
    </citation>
    <scope>NUCLEOTIDE SEQUENCE [LARGE SCALE GENOMIC DNA]</scope>
    <source>
        <strain evidence="2">Oregonense</strain>
    </source>
</reference>
<dbReference type="RefSeq" id="WP_038258281.1">
    <property type="nucleotide sequence ID" value="NZ_CAWLUU010000216.1"/>
</dbReference>
<dbReference type="Pfam" id="PF20215">
    <property type="entry name" value="DUF6575"/>
    <property type="match status" value="1"/>
</dbReference>
<protein>
    <recommendedName>
        <fullName evidence="1">DUF6575 domain-containing protein</fullName>
    </recommendedName>
</protein>